<dbReference type="AlphaFoldDB" id="A0A1F6CAL8"/>
<dbReference type="SUPFAM" id="SSF48208">
    <property type="entry name" value="Six-hairpin glycosidases"/>
    <property type="match status" value="1"/>
</dbReference>
<feature type="domain" description="PcRGLX/YetA-like C-terminal alpha/alpha toroid" evidence="2">
    <location>
        <begin position="573"/>
        <end position="657"/>
    </location>
</feature>
<dbReference type="InterPro" id="IPR048330">
    <property type="entry name" value="PcRGLX/YetA_2nd"/>
</dbReference>
<sequence>MSEGIKRVPLTVENAGGVARKGWPITQGVPFAEGDLEKGAPVRVVDASGKALATQSSCLATWNRDLKYVKWLLVDFQADLRANSTEQFFLEYGPGVEAVGPEVGVKVERSDERVRVDTGVLRMDFCVPTGQPRPPVASFQRARDFLAGCWVKGGEGWHDVFRGNPGPHLYLVDKLGQVYDSCTAAPTPRVEVEEAGALRVCVCVKGYHATENGIHLCPFTLRVHLYAGRGDVRMFHTFVFDQEPEALEFSEVGMRFPLDLGDGLRMSFGGQEQSHWAERWQDGHFLQDSDLSYRVLRDGEAYGQGEQTRGWTTLRGRKGSVFAAVRDFWQQYPKGYRLSREGLDVQFWPSEYGKPLVYSTPYKEDCVFFAGQRGDQTTRAADRDEATVKRLIEKYPTAPLNLKSFAPKDVEDVRWIEDMVEKYAPDRPASHNDTGTNDGTGGAKTHEFWMRFSASPISDEEAEALGVCVQNAVTAPADPAYMCATRAARGLHGGPDPRFEEIDRLMDGIVEKVAIEPNRVGRQWGFWRFGNMPCSHAPGAPLAYVLCYPDDPVRGLKYVGVYHNEADDPCWGVWTQFLRTGRRDFFLAASGWSQAMGDVGVCHAHPSKDVAGLIHYHNAHHFSGGLIPSHGVNTTQFLHYYLTGNRRMYEIGMEMADWGVNTQEPAGIISCRHGRGNREFSGPLICVMEAYVATWMPKYGDLARRSLNWFLKTQEKPGIFPLSVFTRGERGDEAVIEPASKPLHHGGTIYPLYYEGLRHFDSPLLRESIIAEADYILKLGGEGHYTIACALAYELTGDPVYAACCKRTALGYRDYAASVVDMTNIALFSGNRNGYISVLKAAALRAWDKDPAGMAKAEERLAGLIRPRPELWPSTEQEKSIGVPAGYDA</sequence>
<reference evidence="3 4" key="1">
    <citation type="journal article" date="2016" name="Nat. Commun.">
        <title>Thousands of microbial genomes shed light on interconnected biogeochemical processes in an aquifer system.</title>
        <authorList>
            <person name="Anantharaman K."/>
            <person name="Brown C.T."/>
            <person name="Hug L.A."/>
            <person name="Sharon I."/>
            <person name="Castelle C.J."/>
            <person name="Probst A.J."/>
            <person name="Thomas B.C."/>
            <person name="Singh A."/>
            <person name="Wilkins M.J."/>
            <person name="Karaoz U."/>
            <person name="Brodie E.L."/>
            <person name="Williams K.H."/>
            <person name="Hubbard S.S."/>
            <person name="Banfield J.F."/>
        </authorList>
    </citation>
    <scope>NUCLEOTIDE SEQUENCE [LARGE SCALE GENOMIC DNA]</scope>
    <source>
        <strain evidence="4">RIFCSPLOWO2_12_FULL_64_10</strain>
    </source>
</reference>
<dbReference type="Pfam" id="PF21345">
    <property type="entry name" value="PcRGLX_2nd"/>
    <property type="match status" value="1"/>
</dbReference>
<dbReference type="Proteomes" id="UP000178606">
    <property type="component" value="Unassembled WGS sequence"/>
</dbReference>
<evidence type="ECO:0000313" key="3">
    <source>
        <dbReference type="EMBL" id="OGG46213.1"/>
    </source>
</evidence>
<accession>A0A1F6CAL8</accession>
<protein>
    <submittedName>
        <fullName evidence="3">Uncharacterized protein</fullName>
    </submittedName>
</protein>
<name>A0A1F6CAL8_HANXR</name>
<feature type="domain" description="PcRGLX/YetA-like central beta-sandwich" evidence="1">
    <location>
        <begin position="188"/>
        <end position="279"/>
    </location>
</feature>
<organism evidence="3 4">
    <name type="scientific">Handelsmanbacteria sp. (strain RIFCSPLOWO2_12_FULL_64_10)</name>
    <dbReference type="NCBI Taxonomy" id="1817868"/>
    <lineage>
        <taxon>Bacteria</taxon>
        <taxon>Candidatus Handelsmaniibacteriota</taxon>
    </lineage>
</organism>
<comment type="caution">
    <text evidence="3">The sequence shown here is derived from an EMBL/GenBank/DDBJ whole genome shotgun (WGS) entry which is preliminary data.</text>
</comment>
<dbReference type="InterPro" id="IPR048331">
    <property type="entry name" value="PcRGLX/YetA_3rd"/>
</dbReference>
<evidence type="ECO:0000259" key="2">
    <source>
        <dbReference type="Pfam" id="PF21346"/>
    </source>
</evidence>
<gene>
    <name evidence="3" type="ORF">A3F84_15150</name>
</gene>
<dbReference type="PANTHER" id="PTHR40081:SF1">
    <property type="entry name" value="TAT PATHWAY SIGNAL SEQUENCE DOMAIN PROTEIN"/>
    <property type="match status" value="1"/>
</dbReference>
<dbReference type="Pfam" id="PF21346">
    <property type="entry name" value="PcRGLX_3rd"/>
    <property type="match status" value="1"/>
</dbReference>
<evidence type="ECO:0000259" key="1">
    <source>
        <dbReference type="Pfam" id="PF21345"/>
    </source>
</evidence>
<dbReference type="InterPro" id="IPR008928">
    <property type="entry name" value="6-hairpin_glycosidase_sf"/>
</dbReference>
<proteinExistence type="predicted"/>
<dbReference type="InterPro" id="IPR045793">
    <property type="entry name" value="PcRGLX/YetA-like"/>
</dbReference>
<dbReference type="GO" id="GO:0005975">
    <property type="term" value="P:carbohydrate metabolic process"/>
    <property type="evidence" value="ECO:0007669"/>
    <property type="project" value="InterPro"/>
</dbReference>
<dbReference type="PANTHER" id="PTHR40081">
    <property type="entry name" value="CONCANAVALIN A-LIKE LECTIN/GLUCANASE"/>
    <property type="match status" value="1"/>
</dbReference>
<dbReference type="EMBL" id="MFKF01000334">
    <property type="protein sequence ID" value="OGG46213.1"/>
    <property type="molecule type" value="Genomic_DNA"/>
</dbReference>
<evidence type="ECO:0000313" key="4">
    <source>
        <dbReference type="Proteomes" id="UP000178606"/>
    </source>
</evidence>